<dbReference type="AlphaFoldDB" id="A0A5J9TRJ2"/>
<name>A0A5J9TRJ2_9POAL</name>
<protein>
    <submittedName>
        <fullName evidence="1">Uncharacterized protein</fullName>
    </submittedName>
</protein>
<dbReference type="Gramene" id="TVU13875">
    <property type="protein sequence ID" value="TVU13875"/>
    <property type="gene ID" value="EJB05_37307"/>
</dbReference>
<feature type="non-terminal residue" evidence="1">
    <location>
        <position position="214"/>
    </location>
</feature>
<keyword evidence="2" id="KW-1185">Reference proteome</keyword>
<accession>A0A5J9TRJ2</accession>
<comment type="caution">
    <text evidence="1">The sequence shown here is derived from an EMBL/GenBank/DDBJ whole genome shotgun (WGS) entry which is preliminary data.</text>
</comment>
<feature type="non-terminal residue" evidence="1">
    <location>
        <position position="1"/>
    </location>
</feature>
<organism evidence="1 2">
    <name type="scientific">Eragrostis curvula</name>
    <name type="common">weeping love grass</name>
    <dbReference type="NCBI Taxonomy" id="38414"/>
    <lineage>
        <taxon>Eukaryota</taxon>
        <taxon>Viridiplantae</taxon>
        <taxon>Streptophyta</taxon>
        <taxon>Embryophyta</taxon>
        <taxon>Tracheophyta</taxon>
        <taxon>Spermatophyta</taxon>
        <taxon>Magnoliopsida</taxon>
        <taxon>Liliopsida</taxon>
        <taxon>Poales</taxon>
        <taxon>Poaceae</taxon>
        <taxon>PACMAD clade</taxon>
        <taxon>Chloridoideae</taxon>
        <taxon>Eragrostideae</taxon>
        <taxon>Eragrostidinae</taxon>
        <taxon>Eragrostis</taxon>
    </lineage>
</organism>
<gene>
    <name evidence="1" type="ORF">EJB05_37307</name>
</gene>
<dbReference type="EMBL" id="RWGY01000031">
    <property type="protein sequence ID" value="TVU13875.1"/>
    <property type="molecule type" value="Genomic_DNA"/>
</dbReference>
<sequence length="214" mass="24880">MPHLACDGLRLQRWPRDKRRVETERKRRRDCHITPWERRCGALGKKKLSLRIAAGAPPLRRSPPHHLGSVAPEFTAVDDVDVEGEQVLEAARKYDPRRGMSKEVFDWRCCQHDKVSNRMPEVMRKMRILTQKMHSNFLDDPRRPQKVGCHLILYKDLMKRTARLKTHFSMLAVGFGKFKKATKNKSFRARAIIVERAAAGFAVRLGVSWMQQKT</sequence>
<dbReference type="Proteomes" id="UP000324897">
    <property type="component" value="Unassembled WGS sequence"/>
</dbReference>
<evidence type="ECO:0000313" key="1">
    <source>
        <dbReference type="EMBL" id="TVU13875.1"/>
    </source>
</evidence>
<evidence type="ECO:0000313" key="2">
    <source>
        <dbReference type="Proteomes" id="UP000324897"/>
    </source>
</evidence>
<proteinExistence type="predicted"/>
<reference evidence="1 2" key="1">
    <citation type="journal article" date="2019" name="Sci. Rep.">
        <title>A high-quality genome of Eragrostis curvula grass provides insights into Poaceae evolution and supports new strategies to enhance forage quality.</title>
        <authorList>
            <person name="Carballo J."/>
            <person name="Santos B.A.C.M."/>
            <person name="Zappacosta D."/>
            <person name="Garbus I."/>
            <person name="Selva J.P."/>
            <person name="Gallo C.A."/>
            <person name="Diaz A."/>
            <person name="Albertini E."/>
            <person name="Caccamo M."/>
            <person name="Echenique V."/>
        </authorList>
    </citation>
    <scope>NUCLEOTIDE SEQUENCE [LARGE SCALE GENOMIC DNA]</scope>
    <source>
        <strain evidence="2">cv. Victoria</strain>
        <tissue evidence="1">Leaf</tissue>
    </source>
</reference>